<feature type="transmembrane region" description="Helical" evidence="5">
    <location>
        <begin position="579"/>
        <end position="601"/>
    </location>
</feature>
<dbReference type="eggNOG" id="COG0564">
    <property type="taxonomic scope" value="Bacteria"/>
</dbReference>
<dbReference type="HOGENOM" id="CLU_450429_0_0_11"/>
<dbReference type="CDD" id="cd02558">
    <property type="entry name" value="PSRA_1"/>
    <property type="match status" value="1"/>
</dbReference>
<gene>
    <name evidence="8" type="ORF">O3I_004265</name>
</gene>
<dbReference type="InterPro" id="IPR050188">
    <property type="entry name" value="RluA_PseudoU_synthase"/>
</dbReference>
<dbReference type="Gene3D" id="3.30.2350.10">
    <property type="entry name" value="Pseudouridine synthase"/>
    <property type="match status" value="1"/>
</dbReference>
<dbReference type="GO" id="GO:0004175">
    <property type="term" value="F:endopeptidase activity"/>
    <property type="evidence" value="ECO:0007669"/>
    <property type="project" value="UniProtKB-ARBA"/>
</dbReference>
<keyword evidence="5" id="KW-1133">Transmembrane helix</keyword>
<protein>
    <recommendedName>
        <fullName evidence="2">RNA pseudouridylate synthase</fullName>
    </recommendedName>
    <alternativeName>
        <fullName evidence="3">RNA-uridine isomerase</fullName>
    </alternativeName>
</protein>
<evidence type="ECO:0000256" key="5">
    <source>
        <dbReference type="SAM" id="Phobius"/>
    </source>
</evidence>
<keyword evidence="5" id="KW-0812">Transmembrane</keyword>
<dbReference type="SUPFAM" id="SSF55120">
    <property type="entry name" value="Pseudouridine synthase"/>
    <property type="match status" value="1"/>
</dbReference>
<dbReference type="InterPro" id="IPR006145">
    <property type="entry name" value="PsdUridine_synth_RsuA/RluA"/>
</dbReference>
<feature type="domain" description="Pseudouridine synthase RsuA/RluA-like" evidence="6">
    <location>
        <begin position="92"/>
        <end position="237"/>
    </location>
</feature>
<dbReference type="STRING" id="1133849.O3I_004265"/>
<feature type="transmembrane region" description="Helical" evidence="5">
    <location>
        <begin position="400"/>
        <end position="418"/>
    </location>
</feature>
<dbReference type="GO" id="GO:0000455">
    <property type="term" value="P:enzyme-directed rRNA pseudouridine synthesis"/>
    <property type="evidence" value="ECO:0007669"/>
    <property type="project" value="TreeGrafter"/>
</dbReference>
<keyword evidence="9" id="KW-1185">Reference proteome</keyword>
<evidence type="ECO:0000313" key="8">
    <source>
        <dbReference type="EMBL" id="AFT98815.1"/>
    </source>
</evidence>
<evidence type="ECO:0000256" key="3">
    <source>
        <dbReference type="ARBA" id="ARBA00033164"/>
    </source>
</evidence>
<evidence type="ECO:0000256" key="2">
    <source>
        <dbReference type="ARBA" id="ARBA00031870"/>
    </source>
</evidence>
<dbReference type="GO" id="GO:0003723">
    <property type="term" value="F:RNA binding"/>
    <property type="evidence" value="ECO:0007669"/>
    <property type="project" value="InterPro"/>
</dbReference>
<dbReference type="InterPro" id="IPR020103">
    <property type="entry name" value="PsdUridine_synth_cat_dom_sf"/>
</dbReference>
<dbReference type="GO" id="GO:0009982">
    <property type="term" value="F:pseudouridine synthase activity"/>
    <property type="evidence" value="ECO:0007669"/>
    <property type="project" value="InterPro"/>
</dbReference>
<dbReference type="PANTHER" id="PTHR21600">
    <property type="entry name" value="MITOCHONDRIAL RNA PSEUDOURIDINE SYNTHASE"/>
    <property type="match status" value="1"/>
</dbReference>
<dbReference type="KEGG" id="nbr:O3I_004265"/>
<dbReference type="GO" id="GO:0080120">
    <property type="term" value="P:CAAX-box protein maturation"/>
    <property type="evidence" value="ECO:0007669"/>
    <property type="project" value="UniProtKB-ARBA"/>
</dbReference>
<evidence type="ECO:0000259" key="6">
    <source>
        <dbReference type="Pfam" id="PF00849"/>
    </source>
</evidence>
<dbReference type="PANTHER" id="PTHR21600:SF84">
    <property type="entry name" value="PSEUDOURIDINE SYNTHASE RSUA_RLUA-LIKE DOMAIN-CONTAINING PROTEIN"/>
    <property type="match status" value="1"/>
</dbReference>
<feature type="transmembrane region" description="Helical" evidence="5">
    <location>
        <begin position="471"/>
        <end position="488"/>
    </location>
</feature>
<dbReference type="AlphaFoldDB" id="K0ET60"/>
<feature type="transmembrane region" description="Helical" evidence="5">
    <location>
        <begin position="548"/>
        <end position="572"/>
    </location>
</feature>
<dbReference type="GO" id="GO:0140098">
    <property type="term" value="F:catalytic activity, acting on RNA"/>
    <property type="evidence" value="ECO:0007669"/>
    <property type="project" value="UniProtKB-ARBA"/>
</dbReference>
<evidence type="ECO:0000313" key="9">
    <source>
        <dbReference type="Proteomes" id="UP000006304"/>
    </source>
</evidence>
<sequence>MPKRHGLDPARLRLPEDGDWATIRDHLVERLPRVDPARIDELLRDGGIVDLAGPIAPDAPYVPGGAVWFHRDLPAETDVPFEITIVHRDDTLLVVDKPHFLATIPRGQHILQTALVRLRRDLELPELIPAHRLDRVTAGLVLFIIDPARRGAYQTMFHKRTVRKEYEAIAPYDPALALPRVVRSRIVKEKHVLAAQEVAGEPNAETAIELLEHRDGLGRYRLRPLTGRTHQLRLHMNSLGIPILGDDFYPVLTDKPVDDFTRPLQLLAATLEFTDPISRAPRRFETTRTLQAWTDPARTSGAVARAAPGVAHSIETSSSQSSSGMATAHRDRWIGRIRVARPQMTDRSAPPATIRTLGGMLAPELADEAPPRHKLHAYLDVAVVVLALAGTNLIAHFTTAWASIVTVPVAAVVLLALMRRRGMHWHELGLSPRQWKRGTLYALGAVGVVLAAVAIGALLPVTRPFFLADRYATISGALIASMIVIPLQTVIPEELAFRGVLHGTLDRVYGARGVFAAGSLLFGLWHIASSLGLTSSNRGLAGFVGGGVAGQIAGILLAVLATAAAGVVFTWLRRRSGSLLAPIALHWSVNGAGALAAAIVWHTTLS</sequence>
<dbReference type="eggNOG" id="COG1266">
    <property type="taxonomic scope" value="Bacteria"/>
</dbReference>
<evidence type="ECO:0000259" key="7">
    <source>
        <dbReference type="Pfam" id="PF02517"/>
    </source>
</evidence>
<dbReference type="Proteomes" id="UP000006304">
    <property type="component" value="Chromosome"/>
</dbReference>
<dbReference type="Pfam" id="PF00849">
    <property type="entry name" value="PseudoU_synth_2"/>
    <property type="match status" value="1"/>
</dbReference>
<accession>K0ET60</accession>
<comment type="catalytic activity">
    <reaction evidence="1">
        <text>a uridine in RNA = a pseudouridine in RNA</text>
        <dbReference type="Rhea" id="RHEA:48348"/>
        <dbReference type="Rhea" id="RHEA-COMP:12068"/>
        <dbReference type="Rhea" id="RHEA-COMP:12069"/>
        <dbReference type="ChEBI" id="CHEBI:65314"/>
        <dbReference type="ChEBI" id="CHEBI:65315"/>
    </reaction>
</comment>
<evidence type="ECO:0000256" key="1">
    <source>
        <dbReference type="ARBA" id="ARBA00000073"/>
    </source>
</evidence>
<dbReference type="EMBL" id="CP003876">
    <property type="protein sequence ID" value="AFT98815.1"/>
    <property type="molecule type" value="Genomic_DNA"/>
</dbReference>
<organism evidence="8 9">
    <name type="scientific">Nocardia brasiliensis (strain ATCC 700358 / HUJEG-1)</name>
    <dbReference type="NCBI Taxonomy" id="1133849"/>
    <lineage>
        <taxon>Bacteria</taxon>
        <taxon>Bacillati</taxon>
        <taxon>Actinomycetota</taxon>
        <taxon>Actinomycetes</taxon>
        <taxon>Mycobacteriales</taxon>
        <taxon>Nocardiaceae</taxon>
        <taxon>Nocardia</taxon>
    </lineage>
</organism>
<feature type="transmembrane region" description="Helical" evidence="5">
    <location>
        <begin position="439"/>
        <end position="459"/>
    </location>
</feature>
<proteinExistence type="predicted"/>
<feature type="region of interest" description="Disordered" evidence="4">
    <location>
        <begin position="307"/>
        <end position="327"/>
    </location>
</feature>
<name>K0ET60_NOCB7</name>
<evidence type="ECO:0000256" key="4">
    <source>
        <dbReference type="SAM" id="MobiDB-lite"/>
    </source>
</evidence>
<reference evidence="8 9" key="1">
    <citation type="journal article" date="2012" name="J. Bacteriol.">
        <title>Complete genome sequence of Nocardia brasiliensis HUJEG-1.</title>
        <authorList>
            <person name="Vera-Cabrera L."/>
            <person name="Ortiz-Lopez R."/>
            <person name="Elizondo-Gonzalez R."/>
            <person name="Perez-Maya A.A."/>
            <person name="Ocampo-Candiani J."/>
        </authorList>
    </citation>
    <scope>NUCLEOTIDE SEQUENCE [LARGE SCALE GENOMIC DNA]</scope>
    <source>
        <strain evidence="9">ATCC 700358</strain>
    </source>
</reference>
<feature type="domain" description="CAAX prenyl protease 2/Lysostaphin resistance protein A-like" evidence="7">
    <location>
        <begin position="478"/>
        <end position="591"/>
    </location>
</feature>
<dbReference type="Pfam" id="PF02517">
    <property type="entry name" value="Rce1-like"/>
    <property type="match status" value="1"/>
</dbReference>
<dbReference type="InterPro" id="IPR003675">
    <property type="entry name" value="Rce1/LyrA-like_dom"/>
</dbReference>
<keyword evidence="5" id="KW-0472">Membrane</keyword>
<feature type="transmembrane region" description="Helical" evidence="5">
    <location>
        <begin position="509"/>
        <end position="528"/>
    </location>
</feature>